<evidence type="ECO:0000313" key="2">
    <source>
        <dbReference type="EMBL" id="GGT90093.1"/>
    </source>
</evidence>
<feature type="region of interest" description="Disordered" evidence="1">
    <location>
        <begin position="1"/>
        <end position="25"/>
    </location>
</feature>
<evidence type="ECO:0000313" key="3">
    <source>
        <dbReference type="Proteomes" id="UP000646776"/>
    </source>
</evidence>
<organism evidence="2 3">
    <name type="scientific">Streptomyces phaeofaciens</name>
    <dbReference type="NCBI Taxonomy" id="68254"/>
    <lineage>
        <taxon>Bacteria</taxon>
        <taxon>Bacillati</taxon>
        <taxon>Actinomycetota</taxon>
        <taxon>Actinomycetes</taxon>
        <taxon>Kitasatosporales</taxon>
        <taxon>Streptomycetaceae</taxon>
        <taxon>Streptomyces</taxon>
    </lineage>
</organism>
<dbReference type="EMBL" id="BMSA01000037">
    <property type="protein sequence ID" value="GGT90093.1"/>
    <property type="molecule type" value="Genomic_DNA"/>
</dbReference>
<reference evidence="2" key="1">
    <citation type="journal article" date="2014" name="Int. J. Syst. Evol. Microbiol.">
        <title>Complete genome sequence of Corynebacterium casei LMG S-19264T (=DSM 44701T), isolated from a smear-ripened cheese.</title>
        <authorList>
            <consortium name="US DOE Joint Genome Institute (JGI-PGF)"/>
            <person name="Walter F."/>
            <person name="Albersmeier A."/>
            <person name="Kalinowski J."/>
            <person name="Ruckert C."/>
        </authorList>
    </citation>
    <scope>NUCLEOTIDE SEQUENCE</scope>
    <source>
        <strain evidence="2">JCM 4125</strain>
    </source>
</reference>
<protein>
    <submittedName>
        <fullName evidence="2">Uncharacterized protein</fullName>
    </submittedName>
</protein>
<dbReference type="AlphaFoldDB" id="A0A918M0D2"/>
<sequence length="39" mass="4455">MRSDARPRAEETKTLDQPYAEAETESGKLVVEYPFLKPT</sequence>
<reference evidence="2" key="2">
    <citation type="submission" date="2020-09" db="EMBL/GenBank/DDBJ databases">
        <authorList>
            <person name="Sun Q."/>
            <person name="Ohkuma M."/>
        </authorList>
    </citation>
    <scope>NUCLEOTIDE SEQUENCE</scope>
    <source>
        <strain evidence="2">JCM 4125</strain>
    </source>
</reference>
<gene>
    <name evidence="2" type="ORF">GCM10010226_80320</name>
</gene>
<keyword evidence="3" id="KW-1185">Reference proteome</keyword>
<comment type="caution">
    <text evidence="2">The sequence shown here is derived from an EMBL/GenBank/DDBJ whole genome shotgun (WGS) entry which is preliminary data.</text>
</comment>
<accession>A0A918M0D2</accession>
<proteinExistence type="predicted"/>
<feature type="compositionally biased region" description="Basic and acidic residues" evidence="1">
    <location>
        <begin position="1"/>
        <end position="14"/>
    </location>
</feature>
<dbReference type="Proteomes" id="UP000646776">
    <property type="component" value="Unassembled WGS sequence"/>
</dbReference>
<name>A0A918M0D2_9ACTN</name>
<evidence type="ECO:0000256" key="1">
    <source>
        <dbReference type="SAM" id="MobiDB-lite"/>
    </source>
</evidence>